<evidence type="ECO:0000256" key="2">
    <source>
        <dbReference type="SAM" id="SignalP"/>
    </source>
</evidence>
<feature type="chain" id="PRO_5018207234" evidence="2">
    <location>
        <begin position="27"/>
        <end position="682"/>
    </location>
</feature>
<keyword evidence="4" id="KW-1185">Reference proteome</keyword>
<dbReference type="OrthoDB" id="4818302at2"/>
<keyword evidence="1" id="KW-0472">Membrane</keyword>
<feature type="signal peptide" evidence="2">
    <location>
        <begin position="1"/>
        <end position="26"/>
    </location>
</feature>
<keyword evidence="2" id="KW-0732">Signal</keyword>
<dbReference type="AlphaFoldDB" id="A0A3M2LU76"/>
<dbReference type="EMBL" id="RFFG01000054">
    <property type="protein sequence ID" value="RMI40440.1"/>
    <property type="molecule type" value="Genomic_DNA"/>
</dbReference>
<keyword evidence="1" id="KW-0812">Transmembrane</keyword>
<evidence type="ECO:0000313" key="3">
    <source>
        <dbReference type="EMBL" id="RMI40440.1"/>
    </source>
</evidence>
<reference evidence="3 4" key="1">
    <citation type="submission" date="2018-10" db="EMBL/GenBank/DDBJ databases">
        <title>Isolation from soil.</title>
        <authorList>
            <person name="Hu J."/>
        </authorList>
    </citation>
    <scope>NUCLEOTIDE SEQUENCE [LARGE SCALE GENOMIC DNA]</scope>
    <source>
        <strain evidence="3 4">NEAU-Ht49</strain>
    </source>
</reference>
<organism evidence="3 4">
    <name type="scientific">Actinomadura harenae</name>
    <dbReference type="NCBI Taxonomy" id="2483351"/>
    <lineage>
        <taxon>Bacteria</taxon>
        <taxon>Bacillati</taxon>
        <taxon>Actinomycetota</taxon>
        <taxon>Actinomycetes</taxon>
        <taxon>Streptosporangiales</taxon>
        <taxon>Thermomonosporaceae</taxon>
        <taxon>Actinomadura</taxon>
    </lineage>
</organism>
<keyword evidence="1" id="KW-1133">Transmembrane helix</keyword>
<evidence type="ECO:0000313" key="4">
    <source>
        <dbReference type="Proteomes" id="UP000282674"/>
    </source>
</evidence>
<proteinExistence type="predicted"/>
<evidence type="ECO:0000256" key="1">
    <source>
        <dbReference type="SAM" id="Phobius"/>
    </source>
</evidence>
<feature type="transmembrane region" description="Helical" evidence="1">
    <location>
        <begin position="650"/>
        <end position="671"/>
    </location>
</feature>
<name>A0A3M2LU76_9ACTN</name>
<comment type="caution">
    <text evidence="3">The sequence shown here is derived from an EMBL/GenBank/DDBJ whole genome shotgun (WGS) entry which is preliminary data.</text>
</comment>
<dbReference type="Proteomes" id="UP000282674">
    <property type="component" value="Unassembled WGS sequence"/>
</dbReference>
<dbReference type="RefSeq" id="WP_122197192.1">
    <property type="nucleotide sequence ID" value="NZ_JBHSKC010000039.1"/>
</dbReference>
<accession>A0A3M2LU76</accession>
<gene>
    <name evidence="3" type="ORF">EBO15_26655</name>
</gene>
<sequence>MRATAGRIAVVAVLLAAWLAPGGAVAATPPAAPGLVAPTMPGGNTVPWGTTPDGMAIKAFIREYESRFGASAPMEWPAITPGRNVAVFAFTLVNGGPVRRVVTANAPGPHVTGGILTNSLFLVFDEDYNIVQDTIGTHHENEHSEELLDLWLAENQISTSRVFSAESEREECDSRCWFLLGSAPGTDHDRYRTLRDNGGMNYTFGRTAKNVDRDLAALRAQWRAKGSQVVKPTAATLAQLALPCPAKPGAKPKPKPKPKPVAMAFVPLALAADDGPCGRTRTAPQAGPLGQALGSRDLGGVDFSTLQMRYMSDDPSHGRVQYAFSGRPAAPGARQSFLDGGDAVISSAADLRTWLVLDPSRFWVNLNPSEPDRIIDPRLGRTGAGRALLEADYAMKRTEGRLLDPRTRLGAEYWNTLGGPSGQVCYTSRMWIVPGDVQVREDGDTLSILKAALDVKVQALTVPGGCGTDPKVQAAGEAAEKRLVLPEIVRAVNTAPEYAPLRRAFTARVIAEWIRRRHDAGERTSFDGLIGSGDLGPAESTDGWRPRQVYDAFVRSFRRGDFTFTETTRLGDRELVTKMTFGGVDFSRLSPTKLDAAETDRRYPRLPETAKTSGTRAATAPDGSIWLGQRTAAPTAGFWDRTGNSVKGFFGGRTGLIVLIAAGLGVVAFGLRGNTRKRRTRP</sequence>
<protein>
    <submittedName>
        <fullName evidence="3">Uncharacterized protein</fullName>
    </submittedName>
</protein>